<protein>
    <recommendedName>
        <fullName evidence="4">isocitrate dehydrogenase (NADP(+))</fullName>
        <ecNumber evidence="4">1.1.1.42</ecNumber>
    </recommendedName>
    <alternativeName>
        <fullName evidence="12">NADP(+)-specific ICDH</fullName>
    </alternativeName>
    <alternativeName>
        <fullName evidence="13">Oxalosuccinate decarboxylase</fullName>
    </alternativeName>
</protein>
<comment type="cofactor">
    <cofactor evidence="1">
        <name>Mn(2+)</name>
        <dbReference type="ChEBI" id="CHEBI:29035"/>
    </cofactor>
</comment>
<dbReference type="NCBIfam" id="TIGR00127">
    <property type="entry name" value="nadp_idh_euk"/>
    <property type="match status" value="1"/>
</dbReference>
<evidence type="ECO:0000256" key="1">
    <source>
        <dbReference type="ARBA" id="ARBA00001936"/>
    </source>
</evidence>
<feature type="compositionally biased region" description="Basic residues" evidence="14">
    <location>
        <begin position="133"/>
        <end position="143"/>
    </location>
</feature>
<organism evidence="16 17">
    <name type="scientific">Junco hyemalis</name>
    <name type="common">Dark-eyed junco</name>
    <dbReference type="NCBI Taxonomy" id="40217"/>
    <lineage>
        <taxon>Eukaryota</taxon>
        <taxon>Metazoa</taxon>
        <taxon>Chordata</taxon>
        <taxon>Craniata</taxon>
        <taxon>Vertebrata</taxon>
        <taxon>Euteleostomi</taxon>
        <taxon>Archelosauria</taxon>
        <taxon>Archosauria</taxon>
        <taxon>Dinosauria</taxon>
        <taxon>Saurischia</taxon>
        <taxon>Theropoda</taxon>
        <taxon>Coelurosauria</taxon>
        <taxon>Aves</taxon>
        <taxon>Neognathae</taxon>
        <taxon>Neoaves</taxon>
        <taxon>Telluraves</taxon>
        <taxon>Australaves</taxon>
        <taxon>Passeriformes</taxon>
        <taxon>Passerellidae</taxon>
        <taxon>Junco</taxon>
    </lineage>
</organism>
<accession>A0A8C5JQ41</accession>
<keyword evidence="10" id="KW-0560">Oxidoreductase</keyword>
<keyword evidence="7" id="KW-0479">Metal-binding</keyword>
<dbReference type="GO" id="GO:0006102">
    <property type="term" value="P:isocitrate metabolic process"/>
    <property type="evidence" value="ECO:0007669"/>
    <property type="project" value="InterPro"/>
</dbReference>
<keyword evidence="6" id="KW-0816">Tricarboxylic acid cycle</keyword>
<evidence type="ECO:0000256" key="2">
    <source>
        <dbReference type="ARBA" id="ARBA00001946"/>
    </source>
</evidence>
<dbReference type="GO" id="GO:0004450">
    <property type="term" value="F:isocitrate dehydrogenase (NADP+) activity"/>
    <property type="evidence" value="ECO:0007669"/>
    <property type="project" value="UniProtKB-EC"/>
</dbReference>
<keyword evidence="11" id="KW-0464">Manganese</keyword>
<keyword evidence="17" id="KW-1185">Reference proteome</keyword>
<keyword evidence="5" id="KW-0329">Glyoxylate bypass</keyword>
<keyword evidence="8" id="KW-0460">Magnesium</keyword>
<dbReference type="SUPFAM" id="SSF53659">
    <property type="entry name" value="Isocitrate/Isopropylmalate dehydrogenase-like"/>
    <property type="match status" value="1"/>
</dbReference>
<dbReference type="PANTHER" id="PTHR11822:SF21">
    <property type="entry name" value="ISOCITRATE DEHYDROGENASE [NADP], MITOCHONDRIAL"/>
    <property type="match status" value="1"/>
</dbReference>
<evidence type="ECO:0000256" key="8">
    <source>
        <dbReference type="ARBA" id="ARBA00022842"/>
    </source>
</evidence>
<dbReference type="InterPro" id="IPR019818">
    <property type="entry name" value="IsoCit/isopropylmalate_DH_CS"/>
</dbReference>
<dbReference type="GO" id="GO:0006097">
    <property type="term" value="P:glyoxylate cycle"/>
    <property type="evidence" value="ECO:0007669"/>
    <property type="project" value="UniProtKB-KW"/>
</dbReference>
<evidence type="ECO:0000256" key="6">
    <source>
        <dbReference type="ARBA" id="ARBA00022532"/>
    </source>
</evidence>
<evidence type="ECO:0000256" key="5">
    <source>
        <dbReference type="ARBA" id="ARBA00022435"/>
    </source>
</evidence>
<keyword evidence="9" id="KW-0521">NADP</keyword>
<evidence type="ECO:0000256" key="9">
    <source>
        <dbReference type="ARBA" id="ARBA00022857"/>
    </source>
</evidence>
<evidence type="ECO:0000256" key="10">
    <source>
        <dbReference type="ARBA" id="ARBA00023002"/>
    </source>
</evidence>
<dbReference type="AlphaFoldDB" id="A0A8C5JQ41"/>
<feature type="compositionally biased region" description="Basic residues" evidence="14">
    <location>
        <begin position="62"/>
        <end position="72"/>
    </location>
</feature>
<dbReference type="GO" id="GO:0000287">
    <property type="term" value="F:magnesium ion binding"/>
    <property type="evidence" value="ECO:0007669"/>
    <property type="project" value="InterPro"/>
</dbReference>
<dbReference type="EC" id="1.1.1.42" evidence="4"/>
<feature type="domain" description="Isopropylmalate dehydrogenase-like" evidence="15">
    <location>
        <begin position="195"/>
        <end position="587"/>
    </location>
</feature>
<evidence type="ECO:0000313" key="17">
    <source>
        <dbReference type="Proteomes" id="UP000694408"/>
    </source>
</evidence>
<dbReference type="GO" id="GO:0051287">
    <property type="term" value="F:NAD binding"/>
    <property type="evidence" value="ECO:0007669"/>
    <property type="project" value="InterPro"/>
</dbReference>
<feature type="region of interest" description="Disordered" evidence="14">
    <location>
        <begin position="47"/>
        <end position="187"/>
    </location>
</feature>
<dbReference type="PROSITE" id="PS00470">
    <property type="entry name" value="IDH_IMDH"/>
    <property type="match status" value="1"/>
</dbReference>
<dbReference type="Gene3D" id="3.40.718.10">
    <property type="entry name" value="Isopropylmalate Dehydrogenase"/>
    <property type="match status" value="1"/>
</dbReference>
<evidence type="ECO:0000256" key="7">
    <source>
        <dbReference type="ARBA" id="ARBA00022723"/>
    </source>
</evidence>
<proteinExistence type="inferred from homology"/>
<evidence type="ECO:0000259" key="15">
    <source>
        <dbReference type="SMART" id="SM01329"/>
    </source>
</evidence>
<evidence type="ECO:0000256" key="14">
    <source>
        <dbReference type="SAM" id="MobiDB-lite"/>
    </source>
</evidence>
<feature type="compositionally biased region" description="Gly residues" evidence="14">
    <location>
        <begin position="169"/>
        <end position="178"/>
    </location>
</feature>
<evidence type="ECO:0000256" key="12">
    <source>
        <dbReference type="ARBA" id="ARBA00029990"/>
    </source>
</evidence>
<dbReference type="NCBIfam" id="NF006156">
    <property type="entry name" value="PRK08299.1"/>
    <property type="match status" value="1"/>
</dbReference>
<dbReference type="InterPro" id="IPR004790">
    <property type="entry name" value="Isocitrate_DH_NADP"/>
</dbReference>
<dbReference type="Pfam" id="PF00180">
    <property type="entry name" value="Iso_dh"/>
    <property type="match status" value="1"/>
</dbReference>
<evidence type="ECO:0000313" key="16">
    <source>
        <dbReference type="Ensembl" id="ENSJHYP00000021869.1"/>
    </source>
</evidence>
<dbReference type="PANTHER" id="PTHR11822">
    <property type="entry name" value="NADP-SPECIFIC ISOCITRATE DEHYDROGENASE"/>
    <property type="match status" value="1"/>
</dbReference>
<dbReference type="GO" id="GO:0006739">
    <property type="term" value="P:NADP+ metabolic process"/>
    <property type="evidence" value="ECO:0007669"/>
    <property type="project" value="TreeGrafter"/>
</dbReference>
<dbReference type="SMART" id="SM01329">
    <property type="entry name" value="Iso_dh"/>
    <property type="match status" value="1"/>
</dbReference>
<dbReference type="Ensembl" id="ENSJHYT00000026393.1">
    <property type="protein sequence ID" value="ENSJHYP00000021869.1"/>
    <property type="gene ID" value="ENSJHYG00000016488.1"/>
</dbReference>
<dbReference type="GO" id="GO:0006099">
    <property type="term" value="P:tricarboxylic acid cycle"/>
    <property type="evidence" value="ECO:0007669"/>
    <property type="project" value="UniProtKB-KW"/>
</dbReference>
<evidence type="ECO:0000256" key="13">
    <source>
        <dbReference type="ARBA" id="ARBA00031098"/>
    </source>
</evidence>
<feature type="compositionally biased region" description="Low complexity" evidence="14">
    <location>
        <begin position="144"/>
        <end position="155"/>
    </location>
</feature>
<comment type="similarity">
    <text evidence="3">Belongs to the isocitrate and isopropylmalate dehydrogenases family.</text>
</comment>
<dbReference type="GO" id="GO:0005739">
    <property type="term" value="C:mitochondrion"/>
    <property type="evidence" value="ECO:0007669"/>
    <property type="project" value="TreeGrafter"/>
</dbReference>
<dbReference type="Proteomes" id="UP000694408">
    <property type="component" value="Unplaced"/>
</dbReference>
<reference evidence="16" key="1">
    <citation type="submission" date="2025-08" db="UniProtKB">
        <authorList>
            <consortium name="Ensembl"/>
        </authorList>
    </citation>
    <scope>IDENTIFICATION</scope>
</reference>
<evidence type="ECO:0000256" key="3">
    <source>
        <dbReference type="ARBA" id="ARBA00007769"/>
    </source>
</evidence>
<dbReference type="FunFam" id="3.40.718.10:FF:000002">
    <property type="entry name" value="Isocitrate dehydrogenase [NADP]"/>
    <property type="match status" value="1"/>
</dbReference>
<evidence type="ECO:0000256" key="4">
    <source>
        <dbReference type="ARBA" id="ARBA00013013"/>
    </source>
</evidence>
<dbReference type="InterPro" id="IPR024084">
    <property type="entry name" value="IsoPropMal-DH-like_dom"/>
</dbReference>
<sequence>MHTHIVTHTQTHSDAHTLSHAVTHTHRHTIAQSVTHGHTPARSHIHALPAPRTRPSGTPVHVHTRPLARRVPAHPPEPGPRTRAPRARPCLPHSLLPHASRARCPPVPPAAHPLGGSEARREPQAGAAPGCSPRRRGAVRGRLRGAPPAAQQRAGPPRPAPARPRRRAGGPGPAGAGEGLLPPGNADKRIKVANPVVEMDGDEMTRIIWAFIKEKLILPNVDVQLKYFDLGLPHRDKTDDQVTIDSALATQKYSVAVKCATITPDEARVEEFKLKKMWKSPNGTIRNILGGTVFREPIICKNIPRLVPGWTKPITIGRHAHGDQYKATDFVVDKSGTFKMIFTPKDGSGTKEWEVFNFPGGGVGMGMYNTDESISGFAHSCFQYAIQKKWPLYLSTKNTILKAYDGRFKDIFQEIFDKHYKTEFDKLKIWYEHRLIDDMVAQMLKSSGGFVWACKNYDGDVQSDILAQGFGSLGLMTSVLVCPDGKTIEAEAAHGTVTRHYREHQKGRPTSTNPIASIFAWTRGLEHRGKLDSNPELIKFAQTLEKVCVDTVESGTMTKDLAGCIHGLANVKLNEHFVNTTDFLDAIKNNLDKALGKK</sequence>
<name>A0A8C5JQ41_JUNHY</name>
<reference evidence="16" key="2">
    <citation type="submission" date="2025-09" db="UniProtKB">
        <authorList>
            <consortium name="Ensembl"/>
        </authorList>
    </citation>
    <scope>IDENTIFICATION</scope>
</reference>
<comment type="cofactor">
    <cofactor evidence="2">
        <name>Mg(2+)</name>
        <dbReference type="ChEBI" id="CHEBI:18420"/>
    </cofactor>
</comment>
<evidence type="ECO:0000256" key="11">
    <source>
        <dbReference type="ARBA" id="ARBA00023211"/>
    </source>
</evidence>